<name>A0A9C7GC82_9BACI</name>
<gene>
    <name evidence="1" type="ORF">NEOCIP111885_03459</name>
</gene>
<dbReference type="Proteomes" id="UP000789845">
    <property type="component" value="Unassembled WGS sequence"/>
</dbReference>
<protein>
    <submittedName>
        <fullName evidence="1">Uncharacterized protein</fullName>
    </submittedName>
</protein>
<sequence length="63" mass="7050">MPVYESTTTTKIVIISKGRQKNNGINMDSATYNIIEKREVLPHHCGEKVSVQRESTGNPVSDF</sequence>
<dbReference type="AlphaFoldDB" id="A0A9C7GC82"/>
<proteinExistence type="predicted"/>
<reference evidence="1" key="1">
    <citation type="submission" date="2021-10" db="EMBL/GenBank/DDBJ databases">
        <authorList>
            <person name="Criscuolo A."/>
        </authorList>
    </citation>
    <scope>NUCLEOTIDE SEQUENCE</scope>
    <source>
        <strain evidence="1">CIP111885</strain>
    </source>
</reference>
<dbReference type="EMBL" id="CAKJTG010000023">
    <property type="protein sequence ID" value="CAG9609716.1"/>
    <property type="molecule type" value="Genomic_DNA"/>
</dbReference>
<accession>A0A9C7GC82</accession>
<keyword evidence="2" id="KW-1185">Reference proteome</keyword>
<comment type="caution">
    <text evidence="1">The sequence shown here is derived from an EMBL/GenBank/DDBJ whole genome shotgun (WGS) entry which is preliminary data.</text>
</comment>
<organism evidence="1 2">
    <name type="scientific">Pseudoneobacillus rhizosphaerae</name>
    <dbReference type="NCBI Taxonomy" id="2880968"/>
    <lineage>
        <taxon>Bacteria</taxon>
        <taxon>Bacillati</taxon>
        <taxon>Bacillota</taxon>
        <taxon>Bacilli</taxon>
        <taxon>Bacillales</taxon>
        <taxon>Bacillaceae</taxon>
        <taxon>Pseudoneobacillus</taxon>
    </lineage>
</organism>
<evidence type="ECO:0000313" key="2">
    <source>
        <dbReference type="Proteomes" id="UP000789845"/>
    </source>
</evidence>
<evidence type="ECO:0000313" key="1">
    <source>
        <dbReference type="EMBL" id="CAG9609716.1"/>
    </source>
</evidence>